<feature type="non-terminal residue" evidence="4">
    <location>
        <position position="1"/>
    </location>
</feature>
<feature type="region of interest" description="Disordered" evidence="3">
    <location>
        <begin position="82"/>
        <end position="101"/>
    </location>
</feature>
<feature type="compositionally biased region" description="Low complexity" evidence="3">
    <location>
        <begin position="85"/>
        <end position="94"/>
    </location>
</feature>
<dbReference type="PANTHER" id="PTHR44472:SF1">
    <property type="entry name" value="DDB1 AND CUL4 ASSOCIATED FACTOR 4"/>
    <property type="match status" value="1"/>
</dbReference>
<reference evidence="4" key="1">
    <citation type="submission" date="2023-07" db="EMBL/GenBank/DDBJ databases">
        <title>draft genome sequence of fig (Ficus carica).</title>
        <authorList>
            <person name="Takahashi T."/>
            <person name="Nishimura K."/>
        </authorList>
    </citation>
    <scope>NUCLEOTIDE SEQUENCE</scope>
</reference>
<comment type="caution">
    <text evidence="4">The sequence shown here is derived from an EMBL/GenBank/DDBJ whole genome shotgun (WGS) entry which is preliminary data.</text>
</comment>
<accession>A0AA88CQR6</accession>
<keyword evidence="2" id="KW-0677">Repeat</keyword>
<evidence type="ECO:0000256" key="3">
    <source>
        <dbReference type="SAM" id="MobiDB-lite"/>
    </source>
</evidence>
<evidence type="ECO:0000313" key="5">
    <source>
        <dbReference type="Proteomes" id="UP001187192"/>
    </source>
</evidence>
<evidence type="ECO:0000256" key="2">
    <source>
        <dbReference type="ARBA" id="ARBA00022737"/>
    </source>
</evidence>
<name>A0AA88CQR6_FICCA</name>
<keyword evidence="5" id="KW-1185">Reference proteome</keyword>
<sequence>MTVTLTPLFGGQRHRWLHFQLGISSCTICNDASLPLDSNGCRSIGNANSDSGYEPASSNWADLPGFYYDAEKNRYFPIKGPIPGSARSSCSSSSTALKATK</sequence>
<dbReference type="AlphaFoldDB" id="A0AA88CQR6"/>
<dbReference type="InterPro" id="IPR052254">
    <property type="entry name" value="CUL4-DDB1_E3_ligase_receptor"/>
</dbReference>
<keyword evidence="1" id="KW-0853">WD repeat</keyword>
<evidence type="ECO:0000256" key="1">
    <source>
        <dbReference type="ARBA" id="ARBA00022574"/>
    </source>
</evidence>
<dbReference type="EMBL" id="BTGU01003049">
    <property type="protein sequence ID" value="GMN25872.1"/>
    <property type="molecule type" value="Genomic_DNA"/>
</dbReference>
<protein>
    <submittedName>
        <fullName evidence="4">Uncharacterized protein</fullName>
    </submittedName>
</protein>
<dbReference type="PANTHER" id="PTHR44472">
    <property type="entry name" value="DDB1- AND CUL4-ASSOCIATED FACTOR 4-RELATED"/>
    <property type="match status" value="1"/>
</dbReference>
<evidence type="ECO:0000313" key="4">
    <source>
        <dbReference type="EMBL" id="GMN25872.1"/>
    </source>
</evidence>
<proteinExistence type="predicted"/>
<dbReference type="Proteomes" id="UP001187192">
    <property type="component" value="Unassembled WGS sequence"/>
</dbReference>
<gene>
    <name evidence="4" type="ORF">TIFTF001_043939</name>
</gene>
<organism evidence="4 5">
    <name type="scientific">Ficus carica</name>
    <name type="common">Common fig</name>
    <dbReference type="NCBI Taxonomy" id="3494"/>
    <lineage>
        <taxon>Eukaryota</taxon>
        <taxon>Viridiplantae</taxon>
        <taxon>Streptophyta</taxon>
        <taxon>Embryophyta</taxon>
        <taxon>Tracheophyta</taxon>
        <taxon>Spermatophyta</taxon>
        <taxon>Magnoliopsida</taxon>
        <taxon>eudicotyledons</taxon>
        <taxon>Gunneridae</taxon>
        <taxon>Pentapetalae</taxon>
        <taxon>rosids</taxon>
        <taxon>fabids</taxon>
        <taxon>Rosales</taxon>
        <taxon>Moraceae</taxon>
        <taxon>Ficeae</taxon>
        <taxon>Ficus</taxon>
    </lineage>
</organism>